<evidence type="ECO:0000256" key="1">
    <source>
        <dbReference type="SAM" id="Phobius"/>
    </source>
</evidence>
<keyword evidence="1" id="KW-0812">Transmembrane</keyword>
<dbReference type="AlphaFoldDB" id="A0A0F9ENZ9"/>
<keyword evidence="1" id="KW-0472">Membrane</keyword>
<keyword evidence="1" id="KW-1133">Transmembrane helix</keyword>
<dbReference type="EMBL" id="LAZR01036153">
    <property type="protein sequence ID" value="KKL25608.1"/>
    <property type="molecule type" value="Genomic_DNA"/>
</dbReference>
<accession>A0A0F9ENZ9</accession>
<gene>
    <name evidence="2" type="ORF">LCGC14_2403590</name>
</gene>
<evidence type="ECO:0000313" key="2">
    <source>
        <dbReference type="EMBL" id="KKL25608.1"/>
    </source>
</evidence>
<proteinExistence type="predicted"/>
<name>A0A0F9ENZ9_9ZZZZ</name>
<comment type="caution">
    <text evidence="2">The sequence shown here is derived from an EMBL/GenBank/DDBJ whole genome shotgun (WGS) entry which is preliminary data.</text>
</comment>
<sequence>MNLIGIGEFSEIIRDIILPKPQYILCSSIIIIPLISLISLTINFSLIGFILDMLTTLIESLSSSSNFKAYGSVTKKTKLRCHHEDNDGDLKPIYGFGITHENGFCEHFQWGSPKKYSIILKTFNNMQKEG</sequence>
<reference evidence="2" key="1">
    <citation type="journal article" date="2015" name="Nature">
        <title>Complex archaea that bridge the gap between prokaryotes and eukaryotes.</title>
        <authorList>
            <person name="Spang A."/>
            <person name="Saw J.H."/>
            <person name="Jorgensen S.L."/>
            <person name="Zaremba-Niedzwiedzka K."/>
            <person name="Martijn J."/>
            <person name="Lind A.E."/>
            <person name="van Eijk R."/>
            <person name="Schleper C."/>
            <person name="Guy L."/>
            <person name="Ettema T.J."/>
        </authorList>
    </citation>
    <scope>NUCLEOTIDE SEQUENCE</scope>
</reference>
<protein>
    <submittedName>
        <fullName evidence="2">Uncharacterized protein</fullName>
    </submittedName>
</protein>
<organism evidence="2">
    <name type="scientific">marine sediment metagenome</name>
    <dbReference type="NCBI Taxonomy" id="412755"/>
    <lineage>
        <taxon>unclassified sequences</taxon>
        <taxon>metagenomes</taxon>
        <taxon>ecological metagenomes</taxon>
    </lineage>
</organism>
<feature type="transmembrane region" description="Helical" evidence="1">
    <location>
        <begin position="23"/>
        <end position="51"/>
    </location>
</feature>